<evidence type="ECO:0000313" key="6">
    <source>
        <dbReference type="Proteomes" id="UP000019376"/>
    </source>
</evidence>
<feature type="domain" description="DNA replication factor Cdt1 C-terminal" evidence="4">
    <location>
        <begin position="326"/>
        <end position="434"/>
    </location>
</feature>
<feature type="compositionally biased region" description="Polar residues" evidence="3">
    <location>
        <begin position="69"/>
        <end position="86"/>
    </location>
</feature>
<dbReference type="EMBL" id="KB644412">
    <property type="protein sequence ID" value="EPS30058.1"/>
    <property type="molecule type" value="Genomic_DNA"/>
</dbReference>
<name>S8AV24_PENO1</name>
<dbReference type="Pfam" id="PF16679">
    <property type="entry name" value="CDT1_C"/>
    <property type="match status" value="1"/>
</dbReference>
<reference evidence="5 6" key="1">
    <citation type="journal article" date="2013" name="PLoS ONE">
        <title>Genomic and secretomic analyses reveal unique features of the lignocellulolytic enzyme system of Penicillium decumbens.</title>
        <authorList>
            <person name="Liu G."/>
            <person name="Zhang L."/>
            <person name="Wei X."/>
            <person name="Zou G."/>
            <person name="Qin Y."/>
            <person name="Ma L."/>
            <person name="Li J."/>
            <person name="Zheng H."/>
            <person name="Wang S."/>
            <person name="Wang C."/>
            <person name="Xun L."/>
            <person name="Zhao G.-P."/>
            <person name="Zhou Z."/>
            <person name="Qu Y."/>
        </authorList>
    </citation>
    <scope>NUCLEOTIDE SEQUENCE [LARGE SCALE GENOMIC DNA]</scope>
    <source>
        <strain evidence="6">114-2 / CGMCC 5302</strain>
    </source>
</reference>
<dbReference type="eggNOG" id="ENOG502S8WG">
    <property type="taxonomic scope" value="Eukaryota"/>
</dbReference>
<dbReference type="PhylomeDB" id="S8AV24"/>
<dbReference type="InterPro" id="IPR038090">
    <property type="entry name" value="Cdt1_C_WH_dom_sf"/>
</dbReference>
<comment type="similarity">
    <text evidence="1">Belongs to the Cdt1 family.</text>
</comment>
<gene>
    <name evidence="5" type="ORF">PDE_05008</name>
</gene>
<evidence type="ECO:0000259" key="4">
    <source>
        <dbReference type="Pfam" id="PF16679"/>
    </source>
</evidence>
<feature type="region of interest" description="Disordered" evidence="3">
    <location>
        <begin position="332"/>
        <end position="353"/>
    </location>
</feature>
<dbReference type="AlphaFoldDB" id="S8AV24"/>
<evidence type="ECO:0000256" key="2">
    <source>
        <dbReference type="ARBA" id="ARBA00023306"/>
    </source>
</evidence>
<evidence type="ECO:0000313" key="5">
    <source>
        <dbReference type="EMBL" id="EPS30058.1"/>
    </source>
</evidence>
<accession>S8AV24</accession>
<dbReference type="Proteomes" id="UP000019376">
    <property type="component" value="Unassembled WGS sequence"/>
</dbReference>
<evidence type="ECO:0000256" key="1">
    <source>
        <dbReference type="ARBA" id="ARBA00008356"/>
    </source>
</evidence>
<proteinExistence type="inferred from homology"/>
<dbReference type="HOGENOM" id="CLU_031309_3_0_1"/>
<keyword evidence="6" id="KW-1185">Reference proteome</keyword>
<feature type="region of interest" description="Disordered" evidence="3">
    <location>
        <begin position="1"/>
        <end position="102"/>
    </location>
</feature>
<dbReference type="Gene3D" id="1.10.10.1420">
    <property type="entry name" value="DNA replication factor Cdt1, C-terminal WH domain"/>
    <property type="match status" value="1"/>
</dbReference>
<organism evidence="5 6">
    <name type="scientific">Penicillium oxalicum (strain 114-2 / CGMCC 5302)</name>
    <name type="common">Penicillium decumbens</name>
    <dbReference type="NCBI Taxonomy" id="933388"/>
    <lineage>
        <taxon>Eukaryota</taxon>
        <taxon>Fungi</taxon>
        <taxon>Dikarya</taxon>
        <taxon>Ascomycota</taxon>
        <taxon>Pezizomycotina</taxon>
        <taxon>Eurotiomycetes</taxon>
        <taxon>Eurotiomycetidae</taxon>
        <taxon>Eurotiales</taxon>
        <taxon>Aspergillaceae</taxon>
        <taxon>Penicillium</taxon>
    </lineage>
</organism>
<dbReference type="InterPro" id="IPR032054">
    <property type="entry name" value="Cdt1_C"/>
</dbReference>
<evidence type="ECO:0000256" key="3">
    <source>
        <dbReference type="SAM" id="MobiDB-lite"/>
    </source>
</evidence>
<sequence>MPRTARSTVSTQAQPAIQSFGRATKANVTPVLPPKKTASLPVSPSKKRKLQELENVDSAGRPSLDEEANTPSKSLKFSQLTVSSPRSGHYASPKRTPSRRTRVSTVGAALPDIPDSPTKQRTINLEPVPEPKLAPRASCINDFLNLHSAFVQALSIHMAHNGPISPADFREFLPSVTRIWKKRKVQPKDLQRLLWVWEHSMRAKDVSYRLANYGLGKVCLERHVQIDEQPSVLQDAFEQALDLLWEQTEPTLEKAKDEDRPVLFLESLGLAPIHESLTPFTAFKKGQQRLQDLRSGIIRMKTEKLQAENETGQSKPLASPLNRRQSLLDRIKNKELRQSKLPPAPTKREMTRRSAAERVEEVAGILALLRPPAYTGTGIKALFASQRKPFKMDTMIDHVRDSVRIPIPRDEVEACLDILADPRVAGHWVTMVTVKDIRSVVLKSCKDIEINQLGAKVAQLQAEWEKPSACASTPILKI</sequence>
<feature type="compositionally biased region" description="Polar residues" evidence="3">
    <location>
        <begin position="1"/>
        <end position="17"/>
    </location>
</feature>
<keyword evidence="2" id="KW-0131">Cell cycle</keyword>
<dbReference type="OrthoDB" id="341730at2759"/>
<dbReference type="Pfam" id="PF26121">
    <property type="entry name" value="HTH_CDT1"/>
    <property type="match status" value="1"/>
</dbReference>
<protein>
    <recommendedName>
        <fullName evidence="4">DNA replication factor Cdt1 C-terminal domain-containing protein</fullName>
    </recommendedName>
</protein>
<dbReference type="STRING" id="933388.S8AV24"/>